<keyword evidence="3" id="KW-1185">Reference proteome</keyword>
<sequence length="104" mass="11294">MEGDVGGSFEAADKETAKRIGQRPSHVQPSRVRMGQKRRDVCKSLSCTPRPAAMHTLAQTRLCLRHAPGKGIEKVQFRRHSAGTGIVSKAARISAGTRTSRRAS</sequence>
<gene>
    <name evidence="2" type="ORF">GCM10011402_17220</name>
</gene>
<feature type="region of interest" description="Disordered" evidence="1">
    <location>
        <begin position="1"/>
        <end position="38"/>
    </location>
</feature>
<reference evidence="3" key="1">
    <citation type="journal article" date="2019" name="Int. J. Syst. Evol. Microbiol.">
        <title>The Global Catalogue of Microorganisms (GCM) 10K type strain sequencing project: providing services to taxonomists for standard genome sequencing and annotation.</title>
        <authorList>
            <consortium name="The Broad Institute Genomics Platform"/>
            <consortium name="The Broad Institute Genome Sequencing Center for Infectious Disease"/>
            <person name="Wu L."/>
            <person name="Ma J."/>
        </authorList>
    </citation>
    <scope>NUCLEOTIDE SEQUENCE [LARGE SCALE GENOMIC DNA]</scope>
    <source>
        <strain evidence="3">CGMCC 1.15419</strain>
    </source>
</reference>
<evidence type="ECO:0000313" key="3">
    <source>
        <dbReference type="Proteomes" id="UP000640509"/>
    </source>
</evidence>
<dbReference type="Proteomes" id="UP000640509">
    <property type="component" value="Unassembled WGS sequence"/>
</dbReference>
<protein>
    <submittedName>
        <fullName evidence="2">Uncharacterized protein</fullName>
    </submittedName>
</protein>
<proteinExistence type="predicted"/>
<evidence type="ECO:0000256" key="1">
    <source>
        <dbReference type="SAM" id="MobiDB-lite"/>
    </source>
</evidence>
<comment type="caution">
    <text evidence="2">The sequence shown here is derived from an EMBL/GenBank/DDBJ whole genome shotgun (WGS) entry which is preliminary data.</text>
</comment>
<name>A0ABQ1VGY2_9RHOB</name>
<dbReference type="EMBL" id="BMIV01000004">
    <property type="protein sequence ID" value="GGF65637.1"/>
    <property type="molecule type" value="Genomic_DNA"/>
</dbReference>
<organism evidence="2 3">
    <name type="scientific">Paracoccus acridae</name>
    <dbReference type="NCBI Taxonomy" id="1795310"/>
    <lineage>
        <taxon>Bacteria</taxon>
        <taxon>Pseudomonadati</taxon>
        <taxon>Pseudomonadota</taxon>
        <taxon>Alphaproteobacteria</taxon>
        <taxon>Rhodobacterales</taxon>
        <taxon>Paracoccaceae</taxon>
        <taxon>Paracoccus</taxon>
    </lineage>
</organism>
<evidence type="ECO:0000313" key="2">
    <source>
        <dbReference type="EMBL" id="GGF65637.1"/>
    </source>
</evidence>
<accession>A0ABQ1VGY2</accession>